<dbReference type="InterPro" id="IPR006204">
    <property type="entry name" value="GHMP_kinase_N_dom"/>
</dbReference>
<accession>A0ABZ3FTD4</accession>
<keyword evidence="3" id="KW-0547">Nucleotide-binding</keyword>
<dbReference type="InterPro" id="IPR020568">
    <property type="entry name" value="Ribosomal_Su5_D2-typ_SF"/>
</dbReference>
<dbReference type="Pfam" id="PF00288">
    <property type="entry name" value="GHMP_kinases_N"/>
    <property type="match status" value="1"/>
</dbReference>
<dbReference type="PROSITE" id="PS00627">
    <property type="entry name" value="GHMP_KINASES_ATP"/>
    <property type="match status" value="1"/>
</dbReference>
<dbReference type="InterPro" id="IPR036554">
    <property type="entry name" value="GHMP_kinase_C_sf"/>
</dbReference>
<evidence type="ECO:0000256" key="4">
    <source>
        <dbReference type="ARBA" id="ARBA00022777"/>
    </source>
</evidence>
<dbReference type="Proteomes" id="UP001442841">
    <property type="component" value="Chromosome"/>
</dbReference>
<evidence type="ECO:0000256" key="1">
    <source>
        <dbReference type="ARBA" id="ARBA00006566"/>
    </source>
</evidence>
<dbReference type="PANTHER" id="PTHR10457">
    <property type="entry name" value="MEVALONATE KINASE/GALACTOKINASE"/>
    <property type="match status" value="1"/>
</dbReference>
<name>A0ABZ3FTD4_9ACTN</name>
<proteinExistence type="inferred from homology"/>
<dbReference type="InterPro" id="IPR013750">
    <property type="entry name" value="GHMP_kinase_C_dom"/>
</dbReference>
<evidence type="ECO:0000259" key="7">
    <source>
        <dbReference type="Pfam" id="PF00288"/>
    </source>
</evidence>
<dbReference type="Pfam" id="PF10509">
    <property type="entry name" value="GalKase_gal_bdg"/>
    <property type="match status" value="1"/>
</dbReference>
<feature type="domain" description="GHMP kinase C-terminal" evidence="8">
    <location>
        <begin position="299"/>
        <end position="379"/>
    </location>
</feature>
<organism evidence="10 11">
    <name type="scientific">Ammonicoccus fulvus</name>
    <dbReference type="NCBI Taxonomy" id="3138240"/>
    <lineage>
        <taxon>Bacteria</taxon>
        <taxon>Bacillati</taxon>
        <taxon>Actinomycetota</taxon>
        <taxon>Actinomycetes</taxon>
        <taxon>Propionibacteriales</taxon>
        <taxon>Propionibacteriaceae</taxon>
        <taxon>Ammonicoccus</taxon>
    </lineage>
</organism>
<evidence type="ECO:0000313" key="10">
    <source>
        <dbReference type="EMBL" id="XAN07836.1"/>
    </source>
</evidence>
<dbReference type="Pfam" id="PF08544">
    <property type="entry name" value="GHMP_kinases_C"/>
    <property type="match status" value="1"/>
</dbReference>
<feature type="domain" description="Galactokinase N-terminal" evidence="9">
    <location>
        <begin position="7"/>
        <end position="40"/>
    </location>
</feature>
<dbReference type="PIRSF" id="PIRSF000530">
    <property type="entry name" value="Galactokinase"/>
    <property type="match status" value="1"/>
</dbReference>
<dbReference type="EMBL" id="CP154795">
    <property type="protein sequence ID" value="XAN07836.1"/>
    <property type="molecule type" value="Genomic_DNA"/>
</dbReference>
<dbReference type="RefSeq" id="WP_425309294.1">
    <property type="nucleotide sequence ID" value="NZ_CP154795.1"/>
</dbReference>
<dbReference type="PRINTS" id="PR00959">
    <property type="entry name" value="MEVGALKINASE"/>
</dbReference>
<evidence type="ECO:0000256" key="5">
    <source>
        <dbReference type="ARBA" id="ARBA00022840"/>
    </source>
</evidence>
<dbReference type="PRINTS" id="PR00473">
    <property type="entry name" value="GALCTOKINASE"/>
</dbReference>
<dbReference type="SUPFAM" id="SSF54211">
    <property type="entry name" value="Ribosomal protein S5 domain 2-like"/>
    <property type="match status" value="1"/>
</dbReference>
<dbReference type="Gene3D" id="3.30.70.890">
    <property type="entry name" value="GHMP kinase, C-terminal domain"/>
    <property type="match status" value="1"/>
</dbReference>
<evidence type="ECO:0000256" key="3">
    <source>
        <dbReference type="ARBA" id="ARBA00022741"/>
    </source>
</evidence>
<reference evidence="10 11" key="1">
    <citation type="submission" date="2024-04" db="EMBL/GenBank/DDBJ databases">
        <title>Isolation of an actinomycete strain from pig manure.</title>
        <authorList>
            <person name="Gong T."/>
            <person name="Yu Z."/>
            <person name="An M."/>
            <person name="Wei C."/>
            <person name="Yang W."/>
            <person name="Liu L."/>
        </authorList>
    </citation>
    <scope>NUCLEOTIDE SEQUENCE [LARGE SCALE GENOMIC DNA]</scope>
    <source>
        <strain evidence="10 11">ZF39</strain>
    </source>
</reference>
<keyword evidence="6" id="KW-0299">Galactose metabolism</keyword>
<dbReference type="SUPFAM" id="SSF55060">
    <property type="entry name" value="GHMP Kinase, C-terminal domain"/>
    <property type="match status" value="1"/>
</dbReference>
<dbReference type="InterPro" id="IPR000705">
    <property type="entry name" value="Galactokinase"/>
</dbReference>
<dbReference type="InterPro" id="IPR006206">
    <property type="entry name" value="Mevalonate/galactokinase"/>
</dbReference>
<keyword evidence="4" id="KW-0418">Kinase</keyword>
<keyword evidence="5" id="KW-0067">ATP-binding</keyword>
<keyword evidence="6" id="KW-0119">Carbohydrate metabolism</keyword>
<dbReference type="PANTHER" id="PTHR10457:SF7">
    <property type="entry name" value="GALACTOKINASE-RELATED"/>
    <property type="match status" value="1"/>
</dbReference>
<comment type="similarity">
    <text evidence="1">Belongs to the GHMP kinase family. GalK subfamily.</text>
</comment>
<gene>
    <name evidence="10" type="ORF">AADG42_11135</name>
</gene>
<protein>
    <submittedName>
        <fullName evidence="10">Galactokinase family protein</fullName>
    </submittedName>
</protein>
<dbReference type="InterPro" id="IPR014721">
    <property type="entry name" value="Ribsml_uS5_D2-typ_fold_subgr"/>
</dbReference>
<keyword evidence="11" id="KW-1185">Reference proteome</keyword>
<evidence type="ECO:0000256" key="6">
    <source>
        <dbReference type="ARBA" id="ARBA00023144"/>
    </source>
</evidence>
<keyword evidence="2" id="KW-0808">Transferase</keyword>
<evidence type="ECO:0000313" key="11">
    <source>
        <dbReference type="Proteomes" id="UP001442841"/>
    </source>
</evidence>
<dbReference type="Gene3D" id="3.30.230.10">
    <property type="match status" value="1"/>
</dbReference>
<feature type="domain" description="GHMP kinase N-terminal" evidence="7">
    <location>
        <begin position="79"/>
        <end position="131"/>
    </location>
</feature>
<evidence type="ECO:0000259" key="8">
    <source>
        <dbReference type="Pfam" id="PF08544"/>
    </source>
</evidence>
<dbReference type="InterPro" id="IPR019539">
    <property type="entry name" value="GalKase_N"/>
</dbReference>
<evidence type="ECO:0000259" key="9">
    <source>
        <dbReference type="Pfam" id="PF10509"/>
    </source>
</evidence>
<sequence>MTSVPESGWRVPGRVEVLGKHTDYAGGNVLVCAVGRGVRARGTRRADRSVVARSSAYADPVTLVPGGGDALPAGHWGRYLQAVVDRFTAVFGPLDGADLALDSDLPLASGMSSSSALLVAVALTWADAIGLSETAAWVDLVGDDRLRLASFLASVENGRGFGPLGEHSGVGTHGGSEDHVAMLCGRHGELVEFGFSPTREHRSVPWPDGWSLVVATSGVAAEKTGAAQALYNRASLATQEILERWKASTGREDATLADAVRTSPTAPSELAGLVARDEFLSHRLEQFVVESEVLVPAAVDALAVGDLDAFGSAVTESQWLAETHLGNQVPQTSDLVSMAGDLGAKAASSFGAGFGGSVWALVEMGAAEAFAADWLAAYRNRFPADGSRASTLITLPSAPAERICGFRDPGERGL</sequence>
<dbReference type="InterPro" id="IPR006203">
    <property type="entry name" value="GHMP_knse_ATP-bd_CS"/>
</dbReference>
<evidence type="ECO:0000256" key="2">
    <source>
        <dbReference type="ARBA" id="ARBA00022679"/>
    </source>
</evidence>